<dbReference type="EMBL" id="CADCVU010000031">
    <property type="protein sequence ID" value="CAA9484113.1"/>
    <property type="molecule type" value="Genomic_DNA"/>
</dbReference>
<organism evidence="1">
    <name type="scientific">uncultured Solirubrobacterales bacterium</name>
    <dbReference type="NCBI Taxonomy" id="768556"/>
    <lineage>
        <taxon>Bacteria</taxon>
        <taxon>Bacillati</taxon>
        <taxon>Actinomycetota</taxon>
        <taxon>Thermoleophilia</taxon>
        <taxon>Solirubrobacterales</taxon>
        <taxon>environmental samples</taxon>
    </lineage>
</organism>
<name>A0A6J4S351_9ACTN</name>
<dbReference type="AlphaFoldDB" id="A0A6J4S351"/>
<gene>
    <name evidence="1" type="ORF">AVDCRST_MAG45-344</name>
</gene>
<reference evidence="1" key="1">
    <citation type="submission" date="2020-02" db="EMBL/GenBank/DDBJ databases">
        <authorList>
            <person name="Meier V. D."/>
        </authorList>
    </citation>
    <scope>NUCLEOTIDE SEQUENCE</scope>
    <source>
        <strain evidence="1">AVDCRST_MAG45</strain>
    </source>
</reference>
<proteinExistence type="predicted"/>
<sequence length="76" mass="8599">MEAILTFRDPSTDQAPSRRIPLLNGRGWRGRGWSRQATYVVSRCLACGHDVLSDDSAVELHGSVFHASCSRYRRQH</sequence>
<protein>
    <submittedName>
        <fullName evidence="1">Uncharacterized protein</fullName>
    </submittedName>
</protein>
<accession>A0A6J4S351</accession>
<evidence type="ECO:0000313" key="1">
    <source>
        <dbReference type="EMBL" id="CAA9484113.1"/>
    </source>
</evidence>